<dbReference type="EMBL" id="BANB01000029">
    <property type="protein sequence ID" value="GAN75949.1"/>
    <property type="molecule type" value="Genomic_DNA"/>
</dbReference>
<name>A0A0D6P4X9_9PROT</name>
<gene>
    <name evidence="1" type="ORF">Asru_0029_06</name>
</gene>
<dbReference type="Pfam" id="PF10014">
    <property type="entry name" value="2OG-Fe_Oxy_2"/>
    <property type="match status" value="1"/>
</dbReference>
<evidence type="ECO:0008006" key="3">
    <source>
        <dbReference type="Google" id="ProtNLM"/>
    </source>
</evidence>
<protein>
    <recommendedName>
        <fullName evidence="3">2OG-Fe dioxygenase family protein</fullName>
    </recommendedName>
</protein>
<dbReference type="AlphaFoldDB" id="A0A0D6P4X9"/>
<dbReference type="Gene3D" id="2.60.120.620">
    <property type="entry name" value="q2cbj1_9rhob like domain"/>
    <property type="match status" value="1"/>
</dbReference>
<dbReference type="GO" id="GO:0051213">
    <property type="term" value="F:dioxygenase activity"/>
    <property type="evidence" value="ECO:0007669"/>
    <property type="project" value="InterPro"/>
</dbReference>
<dbReference type="Proteomes" id="UP000032680">
    <property type="component" value="Unassembled WGS sequence"/>
</dbReference>
<dbReference type="InterPro" id="IPR018724">
    <property type="entry name" value="2OG-Fe_dioxygenase"/>
</dbReference>
<proteinExistence type="predicted"/>
<organism evidence="1 2">
    <name type="scientific">Acidisphaera rubrifaciens HS-AP3</name>
    <dbReference type="NCBI Taxonomy" id="1231350"/>
    <lineage>
        <taxon>Bacteria</taxon>
        <taxon>Pseudomonadati</taxon>
        <taxon>Pseudomonadota</taxon>
        <taxon>Alphaproteobacteria</taxon>
        <taxon>Acetobacterales</taxon>
        <taxon>Acetobacteraceae</taxon>
        <taxon>Acidisphaera</taxon>
    </lineage>
</organism>
<reference evidence="1 2" key="1">
    <citation type="submission" date="2012-11" db="EMBL/GenBank/DDBJ databases">
        <title>Whole genome sequence of Acidisphaera rubrifaciens HS-AP3.</title>
        <authorList>
            <person name="Azuma Y."/>
            <person name="Higashiura N."/>
            <person name="Hirakawa H."/>
            <person name="Matsushita K."/>
        </authorList>
    </citation>
    <scope>NUCLEOTIDE SEQUENCE [LARGE SCALE GENOMIC DNA]</scope>
    <source>
        <strain evidence="1 2">HS-AP3</strain>
    </source>
</reference>
<evidence type="ECO:0000313" key="2">
    <source>
        <dbReference type="Proteomes" id="UP000032680"/>
    </source>
</evidence>
<evidence type="ECO:0000313" key="1">
    <source>
        <dbReference type="EMBL" id="GAN75949.1"/>
    </source>
</evidence>
<sequence>MNVGTDATAGLAGTLRRDGFALVRAPDMRALLEAHGGLEDWARFAASWDDLGLDTYMADGGRYRKRRHAVFGAARGGGPIRRLPHQPHYQSRDYNPLNGGIERWFDPVAAEVGESRSMRSILALCRDLADRLTPGQSWHIECHQFRIEARAGREGRPTPEGSHRDGVDHVLVLLIGRDNMREGVTTVAAPDGRELGSFTLAQPLDAALVDDLRVLHGVTPITPEDPARPGHRDVLVVTFRHEAGGDEAGR</sequence>
<dbReference type="RefSeq" id="WP_048859705.1">
    <property type="nucleotide sequence ID" value="NZ_BANB01000029.1"/>
</dbReference>
<keyword evidence="2" id="KW-1185">Reference proteome</keyword>
<accession>A0A0D6P4X9</accession>
<dbReference type="OrthoDB" id="6681382at2"/>
<comment type="caution">
    <text evidence="1">The sequence shown here is derived from an EMBL/GenBank/DDBJ whole genome shotgun (WGS) entry which is preliminary data.</text>
</comment>